<reference evidence="6 7" key="1">
    <citation type="submission" date="2024-02" db="EMBL/GenBank/DDBJ databases">
        <title>De novo assembly and annotation of 12 fungi associated with fruit tree decline syndrome in Ontario, Canada.</title>
        <authorList>
            <person name="Sulman M."/>
            <person name="Ellouze W."/>
            <person name="Ilyukhin E."/>
        </authorList>
    </citation>
    <scope>NUCLEOTIDE SEQUENCE [LARGE SCALE GENOMIC DNA]</scope>
    <source>
        <strain evidence="6 7">M169</strain>
    </source>
</reference>
<evidence type="ECO:0000256" key="4">
    <source>
        <dbReference type="RuleBase" id="RU003330"/>
    </source>
</evidence>
<dbReference type="Pfam" id="PF00406">
    <property type="entry name" value="ADK"/>
    <property type="match status" value="1"/>
</dbReference>
<dbReference type="InterPro" id="IPR027417">
    <property type="entry name" value="P-loop_NTPase"/>
</dbReference>
<protein>
    <submittedName>
        <fullName evidence="6">Cytidine monophosphate (UMP-CMP) kinase 1, cytosolic</fullName>
    </submittedName>
</protein>
<evidence type="ECO:0000313" key="6">
    <source>
        <dbReference type="EMBL" id="KAK7720860.1"/>
    </source>
</evidence>
<proteinExistence type="inferred from homology"/>
<evidence type="ECO:0000256" key="5">
    <source>
        <dbReference type="SAM" id="MobiDB-lite"/>
    </source>
</evidence>
<dbReference type="GO" id="GO:0016301">
    <property type="term" value="F:kinase activity"/>
    <property type="evidence" value="ECO:0007669"/>
    <property type="project" value="UniProtKB-KW"/>
</dbReference>
<dbReference type="InterPro" id="IPR000850">
    <property type="entry name" value="Adenylat/UMP-CMP_kin"/>
</dbReference>
<dbReference type="SUPFAM" id="SSF52540">
    <property type="entry name" value="P-loop containing nucleoside triphosphate hydrolases"/>
    <property type="match status" value="1"/>
</dbReference>
<feature type="region of interest" description="Disordered" evidence="5">
    <location>
        <begin position="1"/>
        <end position="35"/>
    </location>
</feature>
<keyword evidence="3 4" id="KW-0418">Kinase</keyword>
<keyword evidence="1 4" id="KW-0808">Transferase</keyword>
<dbReference type="PANTHER" id="PTHR23359">
    <property type="entry name" value="NUCLEOTIDE KINASE"/>
    <property type="match status" value="1"/>
</dbReference>
<dbReference type="PRINTS" id="PR00094">
    <property type="entry name" value="ADENYLTKNASE"/>
</dbReference>
<dbReference type="Gene3D" id="3.40.50.300">
    <property type="entry name" value="P-loop containing nucleotide triphosphate hydrolases"/>
    <property type="match status" value="1"/>
</dbReference>
<accession>A0ABR1NZ59</accession>
<evidence type="ECO:0000256" key="3">
    <source>
        <dbReference type="ARBA" id="ARBA00022777"/>
    </source>
</evidence>
<evidence type="ECO:0000256" key="1">
    <source>
        <dbReference type="ARBA" id="ARBA00022679"/>
    </source>
</evidence>
<sequence length="244" mass="26968">MRDHISPSYSTSTFPMATEKPTPESNAPTDKELPPGPIVFVIGPPGSGKGTLCSRICQQIPGSFRHLSVGDYLRELCNAAASEAQPGEIRGQADGRLPLDEIATYVQKSKLLPPETIVPLIKEKLLDGQSSSSPGWLIDGFPRDIETALAFEKEVKAPVHVILLHCDSLFAKGRFIGRRRNTTDDKELFDKRVKEYNEKLLAIHDHYRGIVTNVTTNGTKDESWGNLVQAVRTLPEFKGLRMFG</sequence>
<organism evidence="6 7">
    <name type="scientific">Diaporthe eres</name>
    <name type="common">Phomopsis oblonga</name>
    <dbReference type="NCBI Taxonomy" id="83184"/>
    <lineage>
        <taxon>Eukaryota</taxon>
        <taxon>Fungi</taxon>
        <taxon>Dikarya</taxon>
        <taxon>Ascomycota</taxon>
        <taxon>Pezizomycotina</taxon>
        <taxon>Sordariomycetes</taxon>
        <taxon>Sordariomycetidae</taxon>
        <taxon>Diaporthales</taxon>
        <taxon>Diaporthaceae</taxon>
        <taxon>Diaporthe</taxon>
        <taxon>Diaporthe eres species complex</taxon>
    </lineage>
</organism>
<dbReference type="CDD" id="cd01428">
    <property type="entry name" value="ADK"/>
    <property type="match status" value="1"/>
</dbReference>
<comment type="caution">
    <text evidence="6">The sequence shown here is derived from an EMBL/GenBank/DDBJ whole genome shotgun (WGS) entry which is preliminary data.</text>
</comment>
<keyword evidence="2" id="KW-0547">Nucleotide-binding</keyword>
<dbReference type="Proteomes" id="UP001430848">
    <property type="component" value="Unassembled WGS sequence"/>
</dbReference>
<comment type="similarity">
    <text evidence="4">Belongs to the adenylate kinase family.</text>
</comment>
<evidence type="ECO:0000313" key="7">
    <source>
        <dbReference type="Proteomes" id="UP001430848"/>
    </source>
</evidence>
<gene>
    <name evidence="6" type="primary">CMPK1</name>
    <name evidence="6" type="ORF">SLS63_009643</name>
</gene>
<evidence type="ECO:0000256" key="2">
    <source>
        <dbReference type="ARBA" id="ARBA00022741"/>
    </source>
</evidence>
<keyword evidence="7" id="KW-1185">Reference proteome</keyword>
<name>A0ABR1NZ59_DIAER</name>
<dbReference type="EMBL" id="JAKNSF020000072">
    <property type="protein sequence ID" value="KAK7720860.1"/>
    <property type="molecule type" value="Genomic_DNA"/>
</dbReference>